<gene>
    <name evidence="1" type="ORF">FWJ32_02970</name>
</gene>
<dbReference type="EMBL" id="VTPS01000003">
    <property type="protein sequence ID" value="TZE82932.1"/>
    <property type="molecule type" value="Genomic_DNA"/>
</dbReference>
<proteinExistence type="predicted"/>
<dbReference type="InterPro" id="IPR051454">
    <property type="entry name" value="RNA/ubiquinone_mod_enzymes"/>
</dbReference>
<dbReference type="Pfam" id="PF01136">
    <property type="entry name" value="Peptidase_U32"/>
    <property type="match status" value="2"/>
</dbReference>
<dbReference type="Proteomes" id="UP000322976">
    <property type="component" value="Unassembled WGS sequence"/>
</dbReference>
<reference evidence="1 2" key="1">
    <citation type="submission" date="2019-08" db="EMBL/GenBank/DDBJ databases">
        <title>Calorimonas adulescens gen. nov., sp. nov., an anaerobic thermophilic bacterium from Sakhalin hot spring.</title>
        <authorList>
            <person name="Khomyakova M.A."/>
            <person name="Merkel A.Y."/>
            <person name="Novikov A."/>
            <person name="Bonch-Osmolovskaya E.A."/>
            <person name="Slobodkin A.I."/>
        </authorList>
    </citation>
    <scope>NUCLEOTIDE SEQUENCE [LARGE SCALE GENOMIC DNA]</scope>
    <source>
        <strain evidence="1 2">A05MB</strain>
    </source>
</reference>
<sequence>MGKILELLAPAGNFDALKAVIDNGADAVYLGGKRFNMRMHRKDMNFDDEDLEMAVSYAHSNGVRIYVTLNNLYNQREIEDVAVYLEYLKAVAPDALIVQDLSALKLLRDMDINIQVHASVMMNVHNRETAMTLKELGVTRFVACREMDLKTLKKIKEDVGIEIEYFIHGDMCYAESGQCLTSGIVLGKSSNRGQCLKPCRWAYGLYRDNRLIRDGYLLAVKDMCMLPHIPQLAEAEVDSLKVEGRMRGAEYIGEIIGIYRRAIDSYMKDPAGWALDMEDYKRLYDKRAREFSTAFAFGNPGPSYVDETGRREPKIFTRSAREHHIEVGEASPFECGKDMSIPKLAVRVRDVDSAMAAIEAGAERIIIGGEAFCPARPFKKQDIKGLIEDSDRYGVEIGLAMPRITMNREILEYRELLRYLKDTPPDVVYVSNLGSYRLVREEADWSVCADYSFNIMNDITISLLKELGFGQATLSLEATFAELKEIKPIIPLELIVQGPIEGMVSDNCLLGSPYSCDKGCRDGGFYLKDETGGLRRVGVDQYCRNHIFLEAELCLLPYLKDVLSLPLASIRVEGRLYNADQVETVVGLYRKSIDSICNGGEFDWNDFKLLREAAGFNQGLGIFRFDEIKKRGNRSAELYRT</sequence>
<evidence type="ECO:0000313" key="1">
    <source>
        <dbReference type="EMBL" id="TZE82932.1"/>
    </source>
</evidence>
<comment type="caution">
    <text evidence="1">The sequence shown here is derived from an EMBL/GenBank/DDBJ whole genome shotgun (WGS) entry which is preliminary data.</text>
</comment>
<accession>A0A5D8QEJ8</accession>
<protein>
    <submittedName>
        <fullName evidence="1">U32 family peptidase</fullName>
    </submittedName>
</protein>
<dbReference type="AlphaFoldDB" id="A0A5D8QEJ8"/>
<dbReference type="InterPro" id="IPR001539">
    <property type="entry name" value="Peptidase_U32"/>
</dbReference>
<evidence type="ECO:0000313" key="2">
    <source>
        <dbReference type="Proteomes" id="UP000322976"/>
    </source>
</evidence>
<dbReference type="RefSeq" id="WP_149544490.1">
    <property type="nucleotide sequence ID" value="NZ_VTPS01000003.1"/>
</dbReference>
<dbReference type="PANTHER" id="PTHR30217:SF10">
    <property type="entry name" value="23S RRNA 5-HYDROXYCYTIDINE C2501 SYNTHASE"/>
    <property type="match status" value="1"/>
</dbReference>
<organism evidence="1 2">
    <name type="scientific">Calorimonas adulescens</name>
    <dbReference type="NCBI Taxonomy" id="2606906"/>
    <lineage>
        <taxon>Bacteria</taxon>
        <taxon>Bacillati</taxon>
        <taxon>Bacillota</taxon>
        <taxon>Clostridia</taxon>
        <taxon>Thermoanaerobacterales</taxon>
        <taxon>Thermoanaerobacteraceae</taxon>
        <taxon>Calorimonas</taxon>
    </lineage>
</organism>
<dbReference type="PANTHER" id="PTHR30217">
    <property type="entry name" value="PEPTIDASE U32 FAMILY"/>
    <property type="match status" value="1"/>
</dbReference>
<keyword evidence="2" id="KW-1185">Reference proteome</keyword>
<name>A0A5D8QEJ8_9THEO</name>